<dbReference type="EMBL" id="RBVX01000024">
    <property type="protein sequence ID" value="RSL31487.1"/>
    <property type="molecule type" value="Genomic_DNA"/>
</dbReference>
<keyword evidence="3" id="KW-1185">Reference proteome</keyword>
<dbReference type="AlphaFoldDB" id="A0A428MZD1"/>
<comment type="caution">
    <text evidence="2">The sequence shown here is derived from an EMBL/GenBank/DDBJ whole genome shotgun (WGS) entry which is preliminary data.</text>
</comment>
<feature type="region of interest" description="Disordered" evidence="1">
    <location>
        <begin position="1"/>
        <end position="24"/>
    </location>
</feature>
<proteinExistence type="predicted"/>
<protein>
    <submittedName>
        <fullName evidence="2">Uncharacterized protein</fullName>
    </submittedName>
</protein>
<sequence>MSEKESEHHTKSQDKGFELENGDNAYYRRNPGNFHTLAFKRNGFGYLLVGNTTDHFDLETLGNGRVIPLNSFL</sequence>
<evidence type="ECO:0000313" key="2">
    <source>
        <dbReference type="EMBL" id="RSL31487.1"/>
    </source>
</evidence>
<gene>
    <name evidence="2" type="ORF">D7Z54_20850</name>
</gene>
<name>A0A428MZD1_9BACI</name>
<dbReference type="Proteomes" id="UP000275076">
    <property type="component" value="Unassembled WGS sequence"/>
</dbReference>
<evidence type="ECO:0000313" key="3">
    <source>
        <dbReference type="Proteomes" id="UP000275076"/>
    </source>
</evidence>
<accession>A0A428MZD1</accession>
<organism evidence="2 3">
    <name type="scientific">Salibacterium salarium</name>
    <dbReference type="NCBI Taxonomy" id="284579"/>
    <lineage>
        <taxon>Bacteria</taxon>
        <taxon>Bacillati</taxon>
        <taxon>Bacillota</taxon>
        <taxon>Bacilli</taxon>
        <taxon>Bacillales</taxon>
        <taxon>Bacillaceae</taxon>
    </lineage>
</organism>
<feature type="compositionally biased region" description="Basic and acidic residues" evidence="1">
    <location>
        <begin position="1"/>
        <end position="18"/>
    </location>
</feature>
<evidence type="ECO:0000256" key="1">
    <source>
        <dbReference type="SAM" id="MobiDB-lite"/>
    </source>
</evidence>
<reference evidence="2 3" key="1">
    <citation type="submission" date="2018-10" db="EMBL/GenBank/DDBJ databases">
        <title>Draft genome sequence of Bacillus salarius IM0101, isolated from a hypersaline soil in Inner Mongolia, China.</title>
        <authorList>
            <person name="Yamprayoonswat W."/>
            <person name="Boonvisut S."/>
            <person name="Jumpathong W."/>
            <person name="Sittihan S."/>
            <person name="Ruangsuj P."/>
            <person name="Wanthongcharoen S."/>
            <person name="Thongpramul N."/>
            <person name="Pimmason S."/>
            <person name="Yu B."/>
            <person name="Yasawong M."/>
        </authorList>
    </citation>
    <scope>NUCLEOTIDE SEQUENCE [LARGE SCALE GENOMIC DNA]</scope>
    <source>
        <strain evidence="2 3">IM0101</strain>
    </source>
</reference>